<comment type="similarity">
    <text evidence="1">Belongs to the UPF0311 family.</text>
</comment>
<dbReference type="Proteomes" id="UP000253562">
    <property type="component" value="Unassembled WGS sequence"/>
</dbReference>
<dbReference type="PANTHER" id="PTHR37315:SF1">
    <property type="entry name" value="UPF0311 PROTEIN BLR7842"/>
    <property type="match status" value="1"/>
</dbReference>
<protein>
    <recommendedName>
        <fullName evidence="1">UPF0311 protein DTL42_06900</fullName>
    </recommendedName>
</protein>
<dbReference type="AlphaFoldDB" id="A0A368KZ38"/>
<dbReference type="PANTHER" id="PTHR37315">
    <property type="entry name" value="UPF0311 PROTEIN BLR7842"/>
    <property type="match status" value="1"/>
</dbReference>
<dbReference type="Gene3D" id="3.40.50.1110">
    <property type="entry name" value="SGNH hydrolase"/>
    <property type="match status" value="1"/>
</dbReference>
<name>A0A368KZ38_9BACT</name>
<accession>A0A368KZ38</accession>
<gene>
    <name evidence="2" type="ORF">DTL42_06900</name>
</gene>
<dbReference type="EMBL" id="QPEX01000010">
    <property type="protein sequence ID" value="RCS54974.1"/>
    <property type="molecule type" value="Genomic_DNA"/>
</dbReference>
<dbReference type="HAMAP" id="MF_00775">
    <property type="entry name" value="UPF0311"/>
    <property type="match status" value="1"/>
</dbReference>
<proteinExistence type="inferred from homology"/>
<dbReference type="Pfam" id="PF11578">
    <property type="entry name" value="DUF3237"/>
    <property type="match status" value="1"/>
</dbReference>
<dbReference type="Gene3D" id="2.40.160.20">
    <property type="match status" value="1"/>
</dbReference>
<reference evidence="2 3" key="1">
    <citation type="submission" date="2018-07" db="EMBL/GenBank/DDBJ databases">
        <title>Comparative genomes isolates from brazilian mangrove.</title>
        <authorList>
            <person name="De Araujo J.E."/>
            <person name="Taketani R.G."/>
            <person name="Silva M.C.P."/>
            <person name="Lourenco M.V."/>
            <person name="Oliveira V.M."/>
            <person name="Andreote F.D."/>
        </authorList>
    </citation>
    <scope>NUCLEOTIDE SEQUENCE [LARGE SCALE GENOMIC DNA]</scope>
    <source>
        <strain evidence="2 3">HEX PRIS-MGV</strain>
    </source>
</reference>
<evidence type="ECO:0000313" key="2">
    <source>
        <dbReference type="EMBL" id="RCS54974.1"/>
    </source>
</evidence>
<evidence type="ECO:0000256" key="1">
    <source>
        <dbReference type="HAMAP-Rule" id="MF_00775"/>
    </source>
</evidence>
<dbReference type="InterPro" id="IPR036514">
    <property type="entry name" value="SGNH_hydro_sf"/>
</dbReference>
<sequence>MWYVPELLGELAAARGIEGHQLLGLQKLGASRTLQHWQLPDGDNKAKQALKTGQVGVFVMSPIQLPDEGLENFVKLGLQHNPDMRFLVQLSWGGGDIDNQEFPKGAWSVPDRNKTPEQLAKMNVPNIKAGEAQIKELNKRYGKGKDVVFLIPTAQAAAELRSRIYRKEIPGLTSQDELFVDPAHPSPPLEALNTYLHYAVLYQESPVGLPMIDLLKRANRPEWDEKLNRTLQEIAWQTARNYPYSGIKEPKSSQVSGSLPAEKSFAVPELELVYTSYVDIGKPLHVGKMPEGERRVIPITGGTFKGPKMQGEIIPGGADWNLSRADGATVAEANYFLRTDDGVVIRISNWGVGAPPTGLRFTNPRFEAPHGKYDWLNQSVFVGTLDVDFSQPHPICIRVFCLK</sequence>
<comment type="caution">
    <text evidence="2">The sequence shown here is derived from an EMBL/GenBank/DDBJ whole genome shotgun (WGS) entry which is preliminary data.</text>
</comment>
<organism evidence="2 3">
    <name type="scientific">Bremerella cremea</name>
    <dbReference type="NCBI Taxonomy" id="1031537"/>
    <lineage>
        <taxon>Bacteria</taxon>
        <taxon>Pseudomonadati</taxon>
        <taxon>Planctomycetota</taxon>
        <taxon>Planctomycetia</taxon>
        <taxon>Pirellulales</taxon>
        <taxon>Pirellulaceae</taxon>
        <taxon>Bremerella</taxon>
    </lineage>
</organism>
<dbReference type="OrthoDB" id="242302at2"/>
<dbReference type="InterPro" id="IPR020915">
    <property type="entry name" value="UPF0311"/>
</dbReference>
<evidence type="ECO:0000313" key="3">
    <source>
        <dbReference type="Proteomes" id="UP000253562"/>
    </source>
</evidence>
<dbReference type="GO" id="GO:0016788">
    <property type="term" value="F:hydrolase activity, acting on ester bonds"/>
    <property type="evidence" value="ECO:0007669"/>
    <property type="project" value="UniProtKB-ARBA"/>
</dbReference>